<keyword evidence="4" id="KW-0121">Carboxypeptidase</keyword>
<evidence type="ECO:0000256" key="2">
    <source>
        <dbReference type="SAM" id="SignalP"/>
    </source>
</evidence>
<keyword evidence="2" id="KW-0732">Signal</keyword>
<evidence type="ECO:0000313" key="5">
    <source>
        <dbReference type="Proteomes" id="UP000297951"/>
    </source>
</evidence>
<feature type="signal peptide" evidence="2">
    <location>
        <begin position="1"/>
        <end position="25"/>
    </location>
</feature>
<evidence type="ECO:0000259" key="3">
    <source>
        <dbReference type="Pfam" id="PF02557"/>
    </source>
</evidence>
<dbReference type="GO" id="GO:0004180">
    <property type="term" value="F:carboxypeptidase activity"/>
    <property type="evidence" value="ECO:0007669"/>
    <property type="project" value="UniProtKB-KW"/>
</dbReference>
<dbReference type="Proteomes" id="UP000297951">
    <property type="component" value="Unassembled WGS sequence"/>
</dbReference>
<sequence length="265" mass="27902">MRSYLSHFSLALAGSLMALSLAACGQSTPTELDAAPSSASSVAASTPQQVASSSAPPSSSASAESAAPSQAATRRPADIESASSMTVLVNKHNPLSPLTYAPDDLQPLGSVLLRAEAAEAAHHMFADASAAGAPMVALSGYRSYEAQQGTYASWAAQYGTDQADVASARPGYSEHQTGLALDIGTGGACNLQPCFKDTAAALWVAENAHRYGFVVRYPWWHHETTGYWYESWHLRYIGVDEATALKESGFETLEDFWGTGAAPTY</sequence>
<dbReference type="PROSITE" id="PS51257">
    <property type="entry name" value="PROKAR_LIPOPROTEIN"/>
    <property type="match status" value="1"/>
</dbReference>
<dbReference type="AlphaFoldDB" id="A0A4Y9F2D3"/>
<dbReference type="Gene3D" id="3.30.1380.10">
    <property type="match status" value="1"/>
</dbReference>
<comment type="caution">
    <text evidence="4">The sequence shown here is derived from an EMBL/GenBank/DDBJ whole genome shotgun (WGS) entry which is preliminary data.</text>
</comment>
<feature type="compositionally biased region" description="Low complexity" evidence="1">
    <location>
        <begin position="34"/>
        <end position="72"/>
    </location>
</feature>
<dbReference type="InterPro" id="IPR009045">
    <property type="entry name" value="Zn_M74/Hedgehog-like"/>
</dbReference>
<dbReference type="InterPro" id="IPR003709">
    <property type="entry name" value="VanY-like_core_dom"/>
</dbReference>
<dbReference type="PANTHER" id="PTHR34385">
    <property type="entry name" value="D-ALANYL-D-ALANINE CARBOXYPEPTIDASE"/>
    <property type="match status" value="1"/>
</dbReference>
<dbReference type="OrthoDB" id="9792074at2"/>
<organism evidence="4 5">
    <name type="scientific">Rothia nasimurium</name>
    <dbReference type="NCBI Taxonomy" id="85336"/>
    <lineage>
        <taxon>Bacteria</taxon>
        <taxon>Bacillati</taxon>
        <taxon>Actinomycetota</taxon>
        <taxon>Actinomycetes</taxon>
        <taxon>Micrococcales</taxon>
        <taxon>Micrococcaceae</taxon>
        <taxon>Rothia</taxon>
    </lineage>
</organism>
<evidence type="ECO:0000313" key="4">
    <source>
        <dbReference type="EMBL" id="TFU21765.1"/>
    </source>
</evidence>
<feature type="chain" id="PRO_5039093533" evidence="2">
    <location>
        <begin position="26"/>
        <end position="265"/>
    </location>
</feature>
<feature type="region of interest" description="Disordered" evidence="1">
    <location>
        <begin position="29"/>
        <end position="78"/>
    </location>
</feature>
<dbReference type="GO" id="GO:0006508">
    <property type="term" value="P:proteolysis"/>
    <property type="evidence" value="ECO:0007669"/>
    <property type="project" value="InterPro"/>
</dbReference>
<proteinExistence type="predicted"/>
<feature type="domain" description="D-alanyl-D-alanine carboxypeptidase-like core" evidence="3">
    <location>
        <begin position="112"/>
        <end position="238"/>
    </location>
</feature>
<dbReference type="Pfam" id="PF02557">
    <property type="entry name" value="VanY"/>
    <property type="match status" value="1"/>
</dbReference>
<reference evidence="4 5" key="1">
    <citation type="submission" date="2019-03" db="EMBL/GenBank/DDBJ databases">
        <title>Diversity of the mouse oral microbiome.</title>
        <authorList>
            <person name="Joseph S."/>
            <person name="Aduse-Opoku J."/>
            <person name="Curtis M."/>
            <person name="Wade W."/>
            <person name="Hashim A."/>
        </authorList>
    </citation>
    <scope>NUCLEOTIDE SEQUENCE [LARGE SCALE GENOMIC DNA]</scope>
    <source>
        <strain evidence="5">irhom_31</strain>
    </source>
</reference>
<name>A0A4Y9F2D3_9MICC</name>
<dbReference type="CDD" id="cd14852">
    <property type="entry name" value="LD-carboxypeptidase"/>
    <property type="match status" value="1"/>
</dbReference>
<protein>
    <submittedName>
        <fullName evidence="4">D-alanyl-D-alanine carboxypeptidase family protein</fullName>
    </submittedName>
</protein>
<evidence type="ECO:0000256" key="1">
    <source>
        <dbReference type="SAM" id="MobiDB-lite"/>
    </source>
</evidence>
<dbReference type="PANTHER" id="PTHR34385:SF1">
    <property type="entry name" value="PEPTIDOGLYCAN L-ALANYL-D-GLUTAMATE ENDOPEPTIDASE CWLK"/>
    <property type="match status" value="1"/>
</dbReference>
<accession>A0A4Y9F2D3</accession>
<gene>
    <name evidence="4" type="ORF">E4U03_08170</name>
</gene>
<keyword evidence="4" id="KW-0378">Hydrolase</keyword>
<dbReference type="STRING" id="85336.A7979_09760"/>
<dbReference type="InterPro" id="IPR058193">
    <property type="entry name" value="VanY/YodJ_core_dom"/>
</dbReference>
<dbReference type="InterPro" id="IPR052179">
    <property type="entry name" value="DD-CPase-like"/>
</dbReference>
<dbReference type="EMBL" id="SPQC01000027">
    <property type="protein sequence ID" value="TFU21765.1"/>
    <property type="molecule type" value="Genomic_DNA"/>
</dbReference>
<keyword evidence="4" id="KW-0645">Protease</keyword>
<dbReference type="SUPFAM" id="SSF55166">
    <property type="entry name" value="Hedgehog/DD-peptidase"/>
    <property type="match status" value="1"/>
</dbReference>